<protein>
    <recommendedName>
        <fullName evidence="4">Excisionase family DNA binding protein</fullName>
    </recommendedName>
</protein>
<dbReference type="EMBL" id="JACGWV010000001">
    <property type="protein sequence ID" value="MBA8806944.1"/>
    <property type="molecule type" value="Genomic_DNA"/>
</dbReference>
<dbReference type="AlphaFoldDB" id="A0A7W3J695"/>
<dbReference type="RefSeq" id="WP_182614596.1">
    <property type="nucleotide sequence ID" value="NZ_BAAATF010000002.1"/>
</dbReference>
<accession>A0A7W3J695</accession>
<evidence type="ECO:0000256" key="1">
    <source>
        <dbReference type="SAM" id="MobiDB-lite"/>
    </source>
</evidence>
<reference evidence="2 3" key="1">
    <citation type="submission" date="2020-07" db="EMBL/GenBank/DDBJ databases">
        <title>Sequencing the genomes of 1000 actinobacteria strains.</title>
        <authorList>
            <person name="Klenk H.-P."/>
        </authorList>
    </citation>
    <scope>NUCLEOTIDE SEQUENCE [LARGE SCALE GENOMIC DNA]</scope>
    <source>
        <strain evidence="2 3">DSM 44121</strain>
    </source>
</reference>
<comment type="caution">
    <text evidence="2">The sequence shown here is derived from an EMBL/GenBank/DDBJ whole genome shotgun (WGS) entry which is preliminary data.</text>
</comment>
<gene>
    <name evidence="2" type="ORF">FHX71_000886</name>
</gene>
<proteinExistence type="predicted"/>
<evidence type="ECO:0008006" key="4">
    <source>
        <dbReference type="Google" id="ProtNLM"/>
    </source>
</evidence>
<keyword evidence="3" id="KW-1185">Reference proteome</keyword>
<name>A0A7W3J695_9MICO</name>
<evidence type="ECO:0000313" key="3">
    <source>
        <dbReference type="Proteomes" id="UP000540568"/>
    </source>
</evidence>
<dbReference type="Proteomes" id="UP000540568">
    <property type="component" value="Unassembled WGS sequence"/>
</dbReference>
<evidence type="ECO:0000313" key="2">
    <source>
        <dbReference type="EMBL" id="MBA8806944.1"/>
    </source>
</evidence>
<sequence length="85" mass="9608">MGTKQGQPLDRTPMWTLDELCTVFRTTPVHTWRKHGRGSRAYKVGRHLLFADADVREWLEACAADAERDVASRAPATRRPTGSGW</sequence>
<organism evidence="2 3">
    <name type="scientific">Promicromonospora sukumoe</name>
    <dbReference type="NCBI Taxonomy" id="88382"/>
    <lineage>
        <taxon>Bacteria</taxon>
        <taxon>Bacillati</taxon>
        <taxon>Actinomycetota</taxon>
        <taxon>Actinomycetes</taxon>
        <taxon>Micrococcales</taxon>
        <taxon>Promicromonosporaceae</taxon>
        <taxon>Promicromonospora</taxon>
    </lineage>
</organism>
<feature type="region of interest" description="Disordered" evidence="1">
    <location>
        <begin position="66"/>
        <end position="85"/>
    </location>
</feature>